<sequence>MTQQADDVEEPKADPVARFAAGLRAGLPQFLLLGRVRPPGQPRPYEPRIATLSESRTAAHARAVKDIAEARFGFPTDRYRDYKTYSNIPQRSMGVAMPDDAVAYPDIVVVQNPENY</sequence>
<organism evidence="1">
    <name type="scientific">marine sediment metagenome</name>
    <dbReference type="NCBI Taxonomy" id="412755"/>
    <lineage>
        <taxon>unclassified sequences</taxon>
        <taxon>metagenomes</taxon>
        <taxon>ecological metagenomes</taxon>
    </lineage>
</organism>
<protein>
    <submittedName>
        <fullName evidence="1">Uncharacterized protein</fullName>
    </submittedName>
</protein>
<name>A0A0F8WYY4_9ZZZZ</name>
<evidence type="ECO:0000313" key="1">
    <source>
        <dbReference type="EMBL" id="KKK53685.1"/>
    </source>
</evidence>
<dbReference type="EMBL" id="LAZR01066378">
    <property type="protein sequence ID" value="KKK53685.1"/>
    <property type="molecule type" value="Genomic_DNA"/>
</dbReference>
<feature type="non-terminal residue" evidence="1">
    <location>
        <position position="116"/>
    </location>
</feature>
<gene>
    <name evidence="1" type="ORF">LCGC14_3092320</name>
</gene>
<accession>A0A0F8WYY4</accession>
<comment type="caution">
    <text evidence="1">The sequence shown here is derived from an EMBL/GenBank/DDBJ whole genome shotgun (WGS) entry which is preliminary data.</text>
</comment>
<reference evidence="1" key="1">
    <citation type="journal article" date="2015" name="Nature">
        <title>Complex archaea that bridge the gap between prokaryotes and eukaryotes.</title>
        <authorList>
            <person name="Spang A."/>
            <person name="Saw J.H."/>
            <person name="Jorgensen S.L."/>
            <person name="Zaremba-Niedzwiedzka K."/>
            <person name="Martijn J."/>
            <person name="Lind A.E."/>
            <person name="van Eijk R."/>
            <person name="Schleper C."/>
            <person name="Guy L."/>
            <person name="Ettema T.J."/>
        </authorList>
    </citation>
    <scope>NUCLEOTIDE SEQUENCE</scope>
</reference>
<dbReference type="AlphaFoldDB" id="A0A0F8WYY4"/>
<proteinExistence type="predicted"/>